<dbReference type="EMBL" id="JBHRTN010000004">
    <property type="protein sequence ID" value="MFC3123900.1"/>
    <property type="molecule type" value="Genomic_DNA"/>
</dbReference>
<dbReference type="Pfam" id="PF02852">
    <property type="entry name" value="Pyr_redox_dim"/>
    <property type="match status" value="1"/>
</dbReference>
<evidence type="ECO:0000256" key="10">
    <source>
        <dbReference type="RuleBase" id="RU003692"/>
    </source>
</evidence>
<comment type="similarity">
    <text evidence="1 10">Belongs to the class-I pyridine nucleotide-disulfide oxidoreductase family.</text>
</comment>
<evidence type="ECO:0000256" key="8">
    <source>
        <dbReference type="ARBA" id="ARBA00023284"/>
    </source>
</evidence>
<keyword evidence="3 10" id="KW-0285">Flavoprotein</keyword>
<dbReference type="PIRSF" id="PIRSF000350">
    <property type="entry name" value="Mercury_reductase_MerA"/>
    <property type="match status" value="1"/>
</dbReference>
<dbReference type="Gene3D" id="3.50.50.60">
    <property type="entry name" value="FAD/NAD(P)-binding domain"/>
    <property type="match status" value="2"/>
</dbReference>
<dbReference type="NCBIfam" id="TIGR01350">
    <property type="entry name" value="lipoamide_DH"/>
    <property type="match status" value="1"/>
</dbReference>
<proteinExistence type="inferred from homology"/>
<dbReference type="EC" id="1.8.1.4" evidence="2 10"/>
<keyword evidence="5 10" id="KW-0560">Oxidoreductase</keyword>
<feature type="domain" description="Pyridine nucleotide-disulphide oxidoreductase dimerisation" evidence="11">
    <location>
        <begin position="344"/>
        <end position="453"/>
    </location>
</feature>
<evidence type="ECO:0000256" key="2">
    <source>
        <dbReference type="ARBA" id="ARBA00012608"/>
    </source>
</evidence>
<dbReference type="InterPro" id="IPR036188">
    <property type="entry name" value="FAD/NAD-bd_sf"/>
</dbReference>
<evidence type="ECO:0000256" key="4">
    <source>
        <dbReference type="ARBA" id="ARBA00022827"/>
    </source>
</evidence>
<dbReference type="PROSITE" id="PS00076">
    <property type="entry name" value="PYRIDINE_REDOX_1"/>
    <property type="match status" value="1"/>
</dbReference>
<dbReference type="GO" id="GO:0004148">
    <property type="term" value="F:dihydrolipoyl dehydrogenase (NADH) activity"/>
    <property type="evidence" value="ECO:0007669"/>
    <property type="project" value="UniProtKB-EC"/>
</dbReference>
<comment type="cofactor">
    <cofactor evidence="10">
        <name>FAD</name>
        <dbReference type="ChEBI" id="CHEBI:57692"/>
    </cofactor>
    <text evidence="10">Binds 1 FAD per subunit.</text>
</comment>
<dbReference type="Proteomes" id="UP001595593">
    <property type="component" value="Unassembled WGS sequence"/>
</dbReference>
<dbReference type="RefSeq" id="WP_379593236.1">
    <property type="nucleotide sequence ID" value="NZ_JBHRTN010000004.1"/>
</dbReference>
<dbReference type="Gene3D" id="3.30.390.30">
    <property type="match status" value="1"/>
</dbReference>
<feature type="domain" description="FAD/NAD(P)-binding" evidence="12">
    <location>
        <begin position="5"/>
        <end position="325"/>
    </location>
</feature>
<dbReference type="InterPro" id="IPR012999">
    <property type="entry name" value="Pyr_OxRdtase_I_AS"/>
</dbReference>
<evidence type="ECO:0000256" key="1">
    <source>
        <dbReference type="ARBA" id="ARBA00007532"/>
    </source>
</evidence>
<keyword evidence="14" id="KW-1185">Reference proteome</keyword>
<dbReference type="InterPro" id="IPR023753">
    <property type="entry name" value="FAD/NAD-binding_dom"/>
</dbReference>
<evidence type="ECO:0000256" key="3">
    <source>
        <dbReference type="ARBA" id="ARBA00022630"/>
    </source>
</evidence>
<evidence type="ECO:0000256" key="7">
    <source>
        <dbReference type="ARBA" id="ARBA00023157"/>
    </source>
</evidence>
<dbReference type="PANTHER" id="PTHR22912:SF151">
    <property type="entry name" value="DIHYDROLIPOYL DEHYDROGENASE, MITOCHONDRIAL"/>
    <property type="match status" value="1"/>
</dbReference>
<dbReference type="InterPro" id="IPR004099">
    <property type="entry name" value="Pyr_nucl-diS_OxRdtase_dimer"/>
</dbReference>
<evidence type="ECO:0000313" key="13">
    <source>
        <dbReference type="EMBL" id="MFC3123900.1"/>
    </source>
</evidence>
<dbReference type="InterPro" id="IPR006258">
    <property type="entry name" value="Lipoamide_DH"/>
</dbReference>
<dbReference type="InterPro" id="IPR016156">
    <property type="entry name" value="FAD/NAD-linked_Rdtase_dimer_sf"/>
</dbReference>
<evidence type="ECO:0000256" key="6">
    <source>
        <dbReference type="ARBA" id="ARBA00023027"/>
    </source>
</evidence>
<dbReference type="Pfam" id="PF07992">
    <property type="entry name" value="Pyr_redox_2"/>
    <property type="match status" value="1"/>
</dbReference>
<keyword evidence="4 10" id="KW-0274">FAD</keyword>
<dbReference type="SUPFAM" id="SSF55424">
    <property type="entry name" value="FAD/NAD-linked reductases, dimerisation (C-terminal) domain"/>
    <property type="match status" value="1"/>
</dbReference>
<evidence type="ECO:0000259" key="12">
    <source>
        <dbReference type="Pfam" id="PF07992"/>
    </source>
</evidence>
<dbReference type="PANTHER" id="PTHR22912">
    <property type="entry name" value="DISULFIDE OXIDOREDUCTASE"/>
    <property type="match status" value="1"/>
</dbReference>
<sequence length="463" mass="48661">MSDSFDVIVIGAGPGGYVCAIRAAQLGMKVACVEKRDALGGTCLNVGCIPSKALLQSSEVFEETKHKFADHGIIVDGVKLDLARMHARKGEVVAANTKGVEFLFKKNKITWLKGEGKITAPGKVEVAGQSYDAKNIVIATGSDSMPLKGVEVDEKQIVTSTGALELEKVPGHFVVIGGGVIGLELGSVWRRLGAEVTVVEYLDRLTPGLDAETAKQFERVLAKQGIKFKLKSKVTGATKSPEGVTLSVEPAAGGAAEELKADVVLLAIGRYSYTAGLGLAEVGVEVDERGRVKTDKHFATNIPGIYAIGDVIAGAMLAHKAEDEGVALAERLAGQAGHVNYGVIPAVVYTWPELASVGETEEELKARGQAYKAGKFPFMANGRARAMGDTDGFVKILADKETDRVLGCHILGPDAGTLIAEVAIAMEFGASAEDVARTCHAHPTLNEAVKEAALAVDGRPLHI</sequence>
<reference evidence="14" key="1">
    <citation type="journal article" date="2019" name="Int. J. Syst. Evol. Microbiol.">
        <title>The Global Catalogue of Microorganisms (GCM) 10K type strain sequencing project: providing services to taxonomists for standard genome sequencing and annotation.</title>
        <authorList>
            <consortium name="The Broad Institute Genomics Platform"/>
            <consortium name="The Broad Institute Genome Sequencing Center for Infectious Disease"/>
            <person name="Wu L."/>
            <person name="Ma J."/>
        </authorList>
    </citation>
    <scope>NUCLEOTIDE SEQUENCE [LARGE SCALE GENOMIC DNA]</scope>
    <source>
        <strain evidence="14">KCTC 52094</strain>
    </source>
</reference>
<comment type="catalytic activity">
    <reaction evidence="9 10">
        <text>N(6)-[(R)-dihydrolipoyl]-L-lysyl-[protein] + NAD(+) = N(6)-[(R)-lipoyl]-L-lysyl-[protein] + NADH + H(+)</text>
        <dbReference type="Rhea" id="RHEA:15045"/>
        <dbReference type="Rhea" id="RHEA-COMP:10474"/>
        <dbReference type="Rhea" id="RHEA-COMP:10475"/>
        <dbReference type="ChEBI" id="CHEBI:15378"/>
        <dbReference type="ChEBI" id="CHEBI:57540"/>
        <dbReference type="ChEBI" id="CHEBI:57945"/>
        <dbReference type="ChEBI" id="CHEBI:83099"/>
        <dbReference type="ChEBI" id="CHEBI:83100"/>
        <dbReference type="EC" id="1.8.1.4"/>
    </reaction>
</comment>
<dbReference type="SUPFAM" id="SSF51905">
    <property type="entry name" value="FAD/NAD(P)-binding domain"/>
    <property type="match status" value="1"/>
</dbReference>
<evidence type="ECO:0000313" key="14">
    <source>
        <dbReference type="Proteomes" id="UP001595593"/>
    </source>
</evidence>
<evidence type="ECO:0000256" key="9">
    <source>
        <dbReference type="ARBA" id="ARBA00049187"/>
    </source>
</evidence>
<keyword evidence="8 10" id="KW-0676">Redox-active center</keyword>
<evidence type="ECO:0000256" key="5">
    <source>
        <dbReference type="ARBA" id="ARBA00023002"/>
    </source>
</evidence>
<protein>
    <recommendedName>
        <fullName evidence="2 10">Dihydrolipoyl dehydrogenase</fullName>
        <ecNumber evidence="2 10">1.8.1.4</ecNumber>
    </recommendedName>
</protein>
<name>A0ABV7FUM5_9PROT</name>
<comment type="miscellaneous">
    <text evidence="10">The active site is a redox-active disulfide bond.</text>
</comment>
<comment type="caution">
    <text evidence="13">The sequence shown here is derived from an EMBL/GenBank/DDBJ whole genome shotgun (WGS) entry which is preliminary data.</text>
</comment>
<dbReference type="InterPro" id="IPR050151">
    <property type="entry name" value="Class-I_Pyr_Nuc-Dis_Oxidored"/>
</dbReference>
<organism evidence="13 14">
    <name type="scientific">Teichococcus globiformis</name>
    <dbReference type="NCBI Taxonomy" id="2307229"/>
    <lineage>
        <taxon>Bacteria</taxon>
        <taxon>Pseudomonadati</taxon>
        <taxon>Pseudomonadota</taxon>
        <taxon>Alphaproteobacteria</taxon>
        <taxon>Acetobacterales</taxon>
        <taxon>Roseomonadaceae</taxon>
        <taxon>Roseomonas</taxon>
    </lineage>
</organism>
<gene>
    <name evidence="13" type="primary">lpdA</name>
    <name evidence="13" type="ORF">ACFOD4_02410</name>
</gene>
<dbReference type="PRINTS" id="PR00411">
    <property type="entry name" value="PNDRDTASEI"/>
</dbReference>
<evidence type="ECO:0000259" key="11">
    <source>
        <dbReference type="Pfam" id="PF02852"/>
    </source>
</evidence>
<dbReference type="PRINTS" id="PR00368">
    <property type="entry name" value="FADPNR"/>
</dbReference>
<accession>A0ABV7FUM5</accession>
<keyword evidence="6 10" id="KW-0520">NAD</keyword>
<keyword evidence="7" id="KW-1015">Disulfide bond</keyword>
<dbReference type="InterPro" id="IPR001100">
    <property type="entry name" value="Pyr_nuc-diS_OxRdtase"/>
</dbReference>